<reference evidence="2" key="1">
    <citation type="submission" date="2018-11" db="EMBL/GenBank/DDBJ databases">
        <authorList>
            <person name="Alioto T."/>
            <person name="Alioto T."/>
        </authorList>
    </citation>
    <scope>NUCLEOTIDE SEQUENCE</scope>
</reference>
<sequence length="232" mass="26157">MDVASDYCDIVKDQRQVNTLHGSNVQFINVNESRQGANVPMQMSESVVRMNTEPRTSRDVWIRLRQYKWTILAFVCGVILTLVVIVPVMVSTSSSTENVLEVGVASRKEIDSKHYVGNHGWSFFINNCNTSICLIAKHGTTNTREEVKMIDTTNSVGRVDTGILGFFVNTERNDYSVIDKDSSNILYTFTKVVSADQLCLAFGVYNPKTFETKLEIMYAYDFKNLPIINVIA</sequence>
<accession>A0A8B6DDC2</accession>
<gene>
    <name evidence="2" type="ORF">MGAL_10B020650</name>
</gene>
<dbReference type="AlphaFoldDB" id="A0A8B6DDC2"/>
<evidence type="ECO:0000313" key="2">
    <source>
        <dbReference type="EMBL" id="VDI17520.1"/>
    </source>
</evidence>
<keyword evidence="1" id="KW-0812">Transmembrane</keyword>
<evidence type="ECO:0000313" key="3">
    <source>
        <dbReference type="Proteomes" id="UP000596742"/>
    </source>
</evidence>
<keyword evidence="1" id="KW-0472">Membrane</keyword>
<protein>
    <submittedName>
        <fullName evidence="2">Uncharacterized protein</fullName>
    </submittedName>
</protein>
<name>A0A8B6DDC2_MYTGA</name>
<keyword evidence="3" id="KW-1185">Reference proteome</keyword>
<feature type="transmembrane region" description="Helical" evidence="1">
    <location>
        <begin position="71"/>
        <end position="90"/>
    </location>
</feature>
<dbReference type="EMBL" id="UYJE01003221">
    <property type="protein sequence ID" value="VDI17520.1"/>
    <property type="molecule type" value="Genomic_DNA"/>
</dbReference>
<proteinExistence type="predicted"/>
<dbReference type="Proteomes" id="UP000596742">
    <property type="component" value="Unassembled WGS sequence"/>
</dbReference>
<evidence type="ECO:0000256" key="1">
    <source>
        <dbReference type="SAM" id="Phobius"/>
    </source>
</evidence>
<comment type="caution">
    <text evidence="2">The sequence shown here is derived from an EMBL/GenBank/DDBJ whole genome shotgun (WGS) entry which is preliminary data.</text>
</comment>
<dbReference type="OrthoDB" id="6101969at2759"/>
<keyword evidence="1" id="KW-1133">Transmembrane helix</keyword>
<organism evidence="2 3">
    <name type="scientific">Mytilus galloprovincialis</name>
    <name type="common">Mediterranean mussel</name>
    <dbReference type="NCBI Taxonomy" id="29158"/>
    <lineage>
        <taxon>Eukaryota</taxon>
        <taxon>Metazoa</taxon>
        <taxon>Spiralia</taxon>
        <taxon>Lophotrochozoa</taxon>
        <taxon>Mollusca</taxon>
        <taxon>Bivalvia</taxon>
        <taxon>Autobranchia</taxon>
        <taxon>Pteriomorphia</taxon>
        <taxon>Mytilida</taxon>
        <taxon>Mytiloidea</taxon>
        <taxon>Mytilidae</taxon>
        <taxon>Mytilinae</taxon>
        <taxon>Mytilus</taxon>
    </lineage>
</organism>